<dbReference type="InterPro" id="IPR003961">
    <property type="entry name" value="FN3_dom"/>
</dbReference>
<keyword evidence="1" id="KW-0677">Repeat</keyword>
<keyword evidence="6" id="KW-1185">Reference proteome</keyword>
<accession>A0A8C5AQK8</accession>
<proteinExistence type="predicted"/>
<dbReference type="FunFam" id="2.60.40.10:FF:000002">
    <property type="entry name" value="Titin a"/>
    <property type="match status" value="1"/>
</dbReference>
<feature type="domain" description="Ig-like" evidence="3">
    <location>
        <begin position="68"/>
        <end position="154"/>
    </location>
</feature>
<dbReference type="Pfam" id="PF00041">
    <property type="entry name" value="fn3"/>
    <property type="match status" value="5"/>
</dbReference>
<evidence type="ECO:0000313" key="6">
    <source>
        <dbReference type="Proteomes" id="UP000694546"/>
    </source>
</evidence>
<dbReference type="PANTHER" id="PTHR14340">
    <property type="entry name" value="MICROFIBRIL-ASSOCIATED GLYCOPROTEIN 3"/>
    <property type="match status" value="1"/>
</dbReference>
<evidence type="ECO:0000256" key="2">
    <source>
        <dbReference type="ARBA" id="ARBA00023319"/>
    </source>
</evidence>
<dbReference type="SUPFAM" id="SSF48726">
    <property type="entry name" value="Immunoglobulin"/>
    <property type="match status" value="2"/>
</dbReference>
<protein>
    <recommendedName>
        <fullName evidence="7">Titin</fullName>
    </recommendedName>
</protein>
<evidence type="ECO:0000313" key="5">
    <source>
        <dbReference type="Ensembl" id="ENSGMOP00000035160.1"/>
    </source>
</evidence>
<dbReference type="FunFam" id="2.60.40.10:FF:000003">
    <property type="entry name" value="Titin isoform E"/>
    <property type="match status" value="2"/>
</dbReference>
<feature type="domain" description="Fibronectin type-III" evidence="4">
    <location>
        <begin position="418"/>
        <end position="517"/>
    </location>
</feature>
<dbReference type="SMART" id="SM00060">
    <property type="entry name" value="FN3"/>
    <property type="match status" value="5"/>
</dbReference>
<dbReference type="Proteomes" id="UP000694546">
    <property type="component" value="Chromosome 16"/>
</dbReference>
<dbReference type="Ensembl" id="ENSGMOT00000038051.1">
    <property type="protein sequence ID" value="ENSGMOP00000035160.1"/>
    <property type="gene ID" value="ENSGMOG00000031918.1"/>
</dbReference>
<dbReference type="Pfam" id="PF07679">
    <property type="entry name" value="I-set"/>
    <property type="match status" value="2"/>
</dbReference>
<evidence type="ECO:0000259" key="3">
    <source>
        <dbReference type="PROSITE" id="PS50835"/>
    </source>
</evidence>
<dbReference type="InterPro" id="IPR007110">
    <property type="entry name" value="Ig-like_dom"/>
</dbReference>
<dbReference type="SMART" id="SM00408">
    <property type="entry name" value="IGc2"/>
    <property type="match status" value="2"/>
</dbReference>
<dbReference type="OMA" id="VNDFGKY"/>
<feature type="domain" description="Fibronectin type-III" evidence="4">
    <location>
        <begin position="633"/>
        <end position="726"/>
    </location>
</feature>
<evidence type="ECO:0000259" key="4">
    <source>
        <dbReference type="PROSITE" id="PS50853"/>
    </source>
</evidence>
<dbReference type="FunFam" id="2.60.40.10:FF:000112">
    <property type="entry name" value="Titin a"/>
    <property type="match status" value="1"/>
</dbReference>
<feature type="domain" description="Fibronectin type-III" evidence="4">
    <location>
        <begin position="1"/>
        <end position="64"/>
    </location>
</feature>
<reference evidence="5" key="1">
    <citation type="submission" date="2025-08" db="UniProtKB">
        <authorList>
            <consortium name="Ensembl"/>
        </authorList>
    </citation>
    <scope>IDENTIFICATION</scope>
</reference>
<dbReference type="PANTHER" id="PTHR14340:SF13">
    <property type="entry name" value="TITIN"/>
    <property type="match status" value="1"/>
</dbReference>
<reference evidence="5" key="2">
    <citation type="submission" date="2025-09" db="UniProtKB">
        <authorList>
            <consortium name="Ensembl"/>
        </authorList>
    </citation>
    <scope>IDENTIFICATION</scope>
</reference>
<dbReference type="InterPro" id="IPR036116">
    <property type="entry name" value="FN3_sf"/>
</dbReference>
<dbReference type="InterPro" id="IPR003598">
    <property type="entry name" value="Ig_sub2"/>
</dbReference>
<dbReference type="GeneTree" id="ENSGT01150000286978"/>
<evidence type="ECO:0000256" key="1">
    <source>
        <dbReference type="ARBA" id="ARBA00022737"/>
    </source>
</evidence>
<feature type="domain" description="Fibronectin type-III" evidence="4">
    <location>
        <begin position="163"/>
        <end position="260"/>
    </location>
</feature>
<keyword evidence="2" id="KW-0393">Immunoglobulin domain</keyword>
<dbReference type="AlphaFoldDB" id="A0A8C5AQK8"/>
<feature type="domain" description="Fibronectin type-III" evidence="4">
    <location>
        <begin position="536"/>
        <end position="631"/>
    </location>
</feature>
<name>A0A8C5AQK8_GADMO</name>
<dbReference type="InterPro" id="IPR003599">
    <property type="entry name" value="Ig_sub"/>
</dbReference>
<dbReference type="FunFam" id="2.60.40.10:FF:000031">
    <property type="entry name" value="Myosin-binding protein C, slow type"/>
    <property type="match status" value="1"/>
</dbReference>
<dbReference type="InterPro" id="IPR013783">
    <property type="entry name" value="Ig-like_fold"/>
</dbReference>
<dbReference type="SMART" id="SM00409">
    <property type="entry name" value="IG"/>
    <property type="match status" value="2"/>
</dbReference>
<organism evidence="5 6">
    <name type="scientific">Gadus morhua</name>
    <name type="common">Atlantic cod</name>
    <dbReference type="NCBI Taxonomy" id="8049"/>
    <lineage>
        <taxon>Eukaryota</taxon>
        <taxon>Metazoa</taxon>
        <taxon>Chordata</taxon>
        <taxon>Craniata</taxon>
        <taxon>Vertebrata</taxon>
        <taxon>Euteleostomi</taxon>
        <taxon>Actinopterygii</taxon>
        <taxon>Neopterygii</taxon>
        <taxon>Teleostei</taxon>
        <taxon>Neoteleostei</taxon>
        <taxon>Acanthomorphata</taxon>
        <taxon>Zeiogadaria</taxon>
        <taxon>Gadariae</taxon>
        <taxon>Gadiformes</taxon>
        <taxon>Gadoidei</taxon>
        <taxon>Gadidae</taxon>
        <taxon>Gadus</taxon>
    </lineage>
</organism>
<feature type="domain" description="Fibronectin type-III" evidence="4">
    <location>
        <begin position="319"/>
        <end position="413"/>
    </location>
</feature>
<dbReference type="InterPro" id="IPR036179">
    <property type="entry name" value="Ig-like_dom_sf"/>
</dbReference>
<dbReference type="FunFam" id="2.60.40.10:FF:000034">
    <property type="entry name" value="Titin isoform A"/>
    <property type="match status" value="1"/>
</dbReference>
<dbReference type="Gene3D" id="2.60.40.10">
    <property type="entry name" value="Immunoglobulins"/>
    <property type="match status" value="8"/>
</dbReference>
<dbReference type="PROSITE" id="PS50853">
    <property type="entry name" value="FN3"/>
    <property type="match status" value="6"/>
</dbReference>
<dbReference type="PRINTS" id="PR00014">
    <property type="entry name" value="FNTYPEIII"/>
</dbReference>
<dbReference type="CDD" id="cd05748">
    <property type="entry name" value="Ig_Titin_like"/>
    <property type="match status" value="2"/>
</dbReference>
<evidence type="ECO:0008006" key="7">
    <source>
        <dbReference type="Google" id="ProtNLM"/>
    </source>
</evidence>
<dbReference type="PROSITE" id="PS50835">
    <property type="entry name" value="IG_LIKE"/>
    <property type="match status" value="1"/>
</dbReference>
<dbReference type="CDD" id="cd00063">
    <property type="entry name" value="FN3"/>
    <property type="match status" value="6"/>
</dbReference>
<sequence length="767" mass="83658">MCYNVEFKPKSVDKWGTACTVKVPEATIPNLTPNEIYSFRVVAINEKGKSEPKELGLPVTAKDVAIEPSVNLLFNTYTVKAGEDLTVEVPVRGRPKPVVSWKKDALPLKQTSSVTILNSVTASKILIKEAGREHVGKYEITLANTGGTVSADIGIIVLDKPGPPKAFKVDAVTSDSITVSWSPPDYDGGCSISSYIVEKRDTNSQEWQLVASNVARNAFKAGRLTHRAEDTVVVKSGETLKINADLAGRPAPVVSWTKDGKEIELRARIQIISTETSTSVIIKDCIRRDSGQYTLTLQNIAGTVTMPVKCVILDKPGPCAGPLQTTGLTAEKCNLSWGPPQEAGGAEITHYVVEKRETSRLAWTLVKGDLLKTYLQVTGLLKGNEYIFRVLAVNKHGLGEALQCDTVKITDPFTVPLAPFSVEVTEVTGDSMTLTWSKPVTDGGSPISGYVVERLEKTSTRWIRVNREPVVECTTVARKLRKGLEYDFRVYAENAAGLSPPSPARNESGKYSITLENPSGSKTITYTVKVMDTPGAPQALAVQEVGRGSVTLTWEPPINDGGARIHHYIVERREASRRTWQQSGGKCTKQILKIQNLLEGVPYFFRVSAENQHGLGEALELTDPTIATAEPSSPKRMDILDTTDTSVALGWLKPEHDGGSRIQCYVVEVRAKGTDKWMVVGNTKNLTFSVEKLNKGDEYDFRVKAKNESGLSQPKETLASVLVKEPHIEPAADLSEIINHVCVCVCVSLCSRLLHENAMLSLAVTSF</sequence>
<dbReference type="SUPFAM" id="SSF49265">
    <property type="entry name" value="Fibronectin type III"/>
    <property type="match status" value="3"/>
</dbReference>
<dbReference type="InterPro" id="IPR013098">
    <property type="entry name" value="Ig_I-set"/>
</dbReference>